<reference evidence="2" key="1">
    <citation type="journal article" date="2023" name="G3 (Bethesda)">
        <title>Genome assembly and association tests identify interacting loci associated with vigor, precocity, and sex in interspecific pistachio rootstocks.</title>
        <authorList>
            <person name="Palmer W."/>
            <person name="Jacygrad E."/>
            <person name="Sagayaradj S."/>
            <person name="Cavanaugh K."/>
            <person name="Han R."/>
            <person name="Bertier L."/>
            <person name="Beede B."/>
            <person name="Kafkas S."/>
            <person name="Golino D."/>
            <person name="Preece J."/>
            <person name="Michelmore R."/>
        </authorList>
    </citation>
    <scope>NUCLEOTIDE SEQUENCE [LARGE SCALE GENOMIC DNA]</scope>
</reference>
<dbReference type="EMBL" id="CM047909">
    <property type="protein sequence ID" value="KAJ0079575.1"/>
    <property type="molecule type" value="Genomic_DNA"/>
</dbReference>
<evidence type="ECO:0000313" key="1">
    <source>
        <dbReference type="EMBL" id="KAJ0079575.1"/>
    </source>
</evidence>
<protein>
    <submittedName>
        <fullName evidence="1">Uncharacterized protein</fullName>
    </submittedName>
</protein>
<proteinExistence type="predicted"/>
<gene>
    <name evidence="1" type="ORF">Patl1_23736</name>
</gene>
<organism evidence="1 2">
    <name type="scientific">Pistacia atlantica</name>
    <dbReference type="NCBI Taxonomy" id="434234"/>
    <lineage>
        <taxon>Eukaryota</taxon>
        <taxon>Viridiplantae</taxon>
        <taxon>Streptophyta</taxon>
        <taxon>Embryophyta</taxon>
        <taxon>Tracheophyta</taxon>
        <taxon>Spermatophyta</taxon>
        <taxon>Magnoliopsida</taxon>
        <taxon>eudicotyledons</taxon>
        <taxon>Gunneridae</taxon>
        <taxon>Pentapetalae</taxon>
        <taxon>rosids</taxon>
        <taxon>malvids</taxon>
        <taxon>Sapindales</taxon>
        <taxon>Anacardiaceae</taxon>
        <taxon>Pistacia</taxon>
    </lineage>
</organism>
<sequence length="121" mass="13811">MLSIKFDIEKFNGRINFGLWQVQVKYMMIQSGLYKALNGQPTLDASKEGISTTKKLWEKLEGMYQAKGVSNQVYLKELFHTLRMNEGITISDHMSVLNDIISELEAIGVKIDDEDIALRLI</sequence>
<name>A0ACC0ZZV6_9ROSI</name>
<accession>A0ACC0ZZV6</accession>
<evidence type="ECO:0000313" key="2">
    <source>
        <dbReference type="Proteomes" id="UP001164250"/>
    </source>
</evidence>
<comment type="caution">
    <text evidence="1">The sequence shown here is derived from an EMBL/GenBank/DDBJ whole genome shotgun (WGS) entry which is preliminary data.</text>
</comment>
<keyword evidence="2" id="KW-1185">Reference proteome</keyword>
<dbReference type="Proteomes" id="UP001164250">
    <property type="component" value="Chromosome 13"/>
</dbReference>